<feature type="compositionally biased region" description="Low complexity" evidence="1">
    <location>
        <begin position="555"/>
        <end position="571"/>
    </location>
</feature>
<dbReference type="CDD" id="cd14498">
    <property type="entry name" value="DSP"/>
    <property type="match status" value="1"/>
</dbReference>
<dbReference type="PANTHER" id="PTHR46653:SF1">
    <property type="entry name" value="SPECIFICITY PROTEIN PHOSPHATASE, PUTATIVE-RELATED"/>
    <property type="match status" value="1"/>
</dbReference>
<dbReference type="Proteomes" id="UP001295684">
    <property type="component" value="Unassembled WGS sequence"/>
</dbReference>
<feature type="compositionally biased region" description="Polar residues" evidence="1">
    <location>
        <begin position="763"/>
        <end position="774"/>
    </location>
</feature>
<feature type="compositionally biased region" description="Low complexity" evidence="1">
    <location>
        <begin position="662"/>
        <end position="678"/>
    </location>
</feature>
<evidence type="ECO:0000259" key="2">
    <source>
        <dbReference type="PROSITE" id="PS50054"/>
    </source>
</evidence>
<dbReference type="InterPro" id="IPR000387">
    <property type="entry name" value="Tyr_Pase_dom"/>
</dbReference>
<feature type="compositionally biased region" description="Polar residues" evidence="1">
    <location>
        <begin position="382"/>
        <end position="393"/>
    </location>
</feature>
<dbReference type="Gene3D" id="3.90.190.10">
    <property type="entry name" value="Protein tyrosine phosphatase superfamily"/>
    <property type="match status" value="1"/>
</dbReference>
<feature type="region of interest" description="Disordered" evidence="1">
    <location>
        <begin position="381"/>
        <end position="787"/>
    </location>
</feature>
<feature type="compositionally biased region" description="Low complexity" evidence="1">
    <location>
        <begin position="705"/>
        <end position="718"/>
    </location>
</feature>
<feature type="compositionally biased region" description="Polar residues" evidence="1">
    <location>
        <begin position="572"/>
        <end position="583"/>
    </location>
</feature>
<reference evidence="4" key="1">
    <citation type="submission" date="2023-07" db="EMBL/GenBank/DDBJ databases">
        <authorList>
            <consortium name="AG Swart"/>
            <person name="Singh M."/>
            <person name="Singh A."/>
            <person name="Seah K."/>
            <person name="Emmerich C."/>
        </authorList>
    </citation>
    <scope>NUCLEOTIDE SEQUENCE</scope>
    <source>
        <strain evidence="4">DP1</strain>
    </source>
</reference>
<dbReference type="SUPFAM" id="SSF52799">
    <property type="entry name" value="(Phosphotyrosine protein) phosphatases II"/>
    <property type="match status" value="1"/>
</dbReference>
<feature type="compositionally biased region" description="Polar residues" evidence="1">
    <location>
        <begin position="590"/>
        <end position="603"/>
    </location>
</feature>
<dbReference type="InterPro" id="IPR029021">
    <property type="entry name" value="Prot-tyrosine_phosphatase-like"/>
</dbReference>
<feature type="compositionally biased region" description="Polar residues" evidence="1">
    <location>
        <begin position="504"/>
        <end position="517"/>
    </location>
</feature>
<feature type="compositionally biased region" description="Polar residues" evidence="1">
    <location>
        <begin position="684"/>
        <end position="702"/>
    </location>
</feature>
<comment type="caution">
    <text evidence="4">The sequence shown here is derived from an EMBL/GenBank/DDBJ whole genome shotgun (WGS) entry which is preliminary data.</text>
</comment>
<gene>
    <name evidence="4" type="ORF">ECRASSUSDP1_LOCUS26140</name>
</gene>
<dbReference type="Pfam" id="PF00782">
    <property type="entry name" value="DSPc"/>
    <property type="match status" value="1"/>
</dbReference>
<feature type="compositionally biased region" description="Polar residues" evidence="1">
    <location>
        <begin position="319"/>
        <end position="330"/>
    </location>
</feature>
<sequence>MSAADIDDSDMIGAVKIKDGLFIGDGMAAQDLEFVVANKVTRIINCAGKEIPNHWEPIGIVYMTFFGGDQGPWQMKNTEEMAINTREIYDFIEDTLNKSESILVHSARGQSRASTVISIYLMKKYSWTLLKTLEFLNSRRPDLEIRSSFIQQLNCFENYLMKLSMGPRTHDWNQITENTFYIENEELLLRNTFLNAKMGPLVNYNDYHQGHNKPKIKRSLLWADENRYPLACENLDEDDLINKISVAPIVTHHQYHASQLKSSFSSAKGLPFGPKYTGEGKIDFYSQNKKENNFEEEKEDAPLYEIDVNLREPPRRGASNGTRVNDLSSYNKNPHPHPKKHSKAEGAGQPQYQRTILGQADMNSQPAYSGMSRYMNQKENDSSYIDSKTTKSTSFHKDDSQQEEETLNKSINDPSGKYKSGPTKSKVPASGLPHSMAHKNKNMHTKINRGISPNQPPASMKNKGRTTTKNYNNRIGKYPVKEQPDGQRRSNSLKVKEKDRIQYNKPSPSSRMNQKSGGSFLAPSGASSKPERPRKPKGSSSIGSSKSGYNKPNTNASGSGSNGQYNYGSNYDNRNPGNSNFTANPRIRKTSNNPSTINNTMASFRSGPVKVVGKSTNGGRDKHQEESHKSNLNESRKGQMTDLRKSHTGEYRKNHSKDGSKRPSSASKATKSSKIVSKVPNRPGTASTRSSLNRPPSPGSRTLKSDLLFSSYKYKSSKIGGATKKLSSSKQTNSVSKLKQPNGSGSKSRTKPHSPGRVMYSKQPGQTSSTSYTQYRGLRAPPSGSNN</sequence>
<accession>A0AAD2D9L1</accession>
<feature type="compositionally biased region" description="Basic residues" evidence="1">
    <location>
        <begin position="436"/>
        <end position="447"/>
    </location>
</feature>
<dbReference type="AlphaFoldDB" id="A0AAD2D9L1"/>
<dbReference type="EMBL" id="CAMPGE010026940">
    <property type="protein sequence ID" value="CAI2384606.1"/>
    <property type="molecule type" value="Genomic_DNA"/>
</dbReference>
<feature type="compositionally biased region" description="Basic and acidic residues" evidence="1">
    <location>
        <begin position="479"/>
        <end position="502"/>
    </location>
</feature>
<name>A0AAD2D9L1_EUPCR</name>
<feature type="domain" description="Tyrosine specific protein phosphatases" evidence="3">
    <location>
        <begin position="86"/>
        <end position="143"/>
    </location>
</feature>
<keyword evidence="5" id="KW-1185">Reference proteome</keyword>
<evidence type="ECO:0000259" key="3">
    <source>
        <dbReference type="PROSITE" id="PS50056"/>
    </source>
</evidence>
<feature type="region of interest" description="Disordered" evidence="1">
    <location>
        <begin position="309"/>
        <end position="349"/>
    </location>
</feature>
<proteinExistence type="predicted"/>
<feature type="compositionally biased region" description="Polar residues" evidence="1">
    <location>
        <begin position="725"/>
        <end position="747"/>
    </location>
</feature>
<organism evidence="4 5">
    <name type="scientific">Euplotes crassus</name>
    <dbReference type="NCBI Taxonomy" id="5936"/>
    <lineage>
        <taxon>Eukaryota</taxon>
        <taxon>Sar</taxon>
        <taxon>Alveolata</taxon>
        <taxon>Ciliophora</taxon>
        <taxon>Intramacronucleata</taxon>
        <taxon>Spirotrichea</taxon>
        <taxon>Hypotrichia</taxon>
        <taxon>Euplotida</taxon>
        <taxon>Euplotidae</taxon>
        <taxon>Moneuplotes</taxon>
    </lineage>
</organism>
<dbReference type="InterPro" id="IPR000340">
    <property type="entry name" value="Dual-sp_phosphatase_cat-dom"/>
</dbReference>
<dbReference type="SMART" id="SM00195">
    <property type="entry name" value="DSPc"/>
    <property type="match status" value="1"/>
</dbReference>
<dbReference type="InterPro" id="IPR020422">
    <property type="entry name" value="TYR_PHOSPHATASE_DUAL_dom"/>
</dbReference>
<evidence type="ECO:0000313" key="4">
    <source>
        <dbReference type="EMBL" id="CAI2384606.1"/>
    </source>
</evidence>
<feature type="compositionally biased region" description="Low complexity" evidence="1">
    <location>
        <begin position="538"/>
        <end position="548"/>
    </location>
</feature>
<evidence type="ECO:0000256" key="1">
    <source>
        <dbReference type="SAM" id="MobiDB-lite"/>
    </source>
</evidence>
<protein>
    <recommendedName>
        <fullName evidence="6">Tyrosine-protein phosphatase domain-containing protein</fullName>
    </recommendedName>
</protein>
<dbReference type="PROSITE" id="PS50054">
    <property type="entry name" value="TYR_PHOSPHATASE_DUAL"/>
    <property type="match status" value="1"/>
</dbReference>
<dbReference type="PROSITE" id="PS50056">
    <property type="entry name" value="TYR_PHOSPHATASE_2"/>
    <property type="match status" value="1"/>
</dbReference>
<evidence type="ECO:0000313" key="5">
    <source>
        <dbReference type="Proteomes" id="UP001295684"/>
    </source>
</evidence>
<feature type="compositionally biased region" description="Basic and acidic residues" evidence="1">
    <location>
        <begin position="619"/>
        <end position="661"/>
    </location>
</feature>
<feature type="domain" description="Tyrosine-protein phosphatase" evidence="2">
    <location>
        <begin position="13"/>
        <end position="162"/>
    </location>
</feature>
<dbReference type="PANTHER" id="PTHR46653">
    <property type="entry name" value="SPECIFICITY PROTEIN PHOSPHATASE, PUTATIVE-RELATED"/>
    <property type="match status" value="1"/>
</dbReference>
<evidence type="ECO:0008006" key="6">
    <source>
        <dbReference type="Google" id="ProtNLM"/>
    </source>
</evidence>